<evidence type="ECO:0000313" key="1">
    <source>
        <dbReference type="EMBL" id="CRZ12820.1"/>
    </source>
</evidence>
<reference evidence="1" key="1">
    <citation type="submission" date="2015-04" db="EMBL/GenBank/DDBJ databases">
        <title>The genome sequence of the plant pathogenic Rhizarian Plasmodiophora brassicae reveals insights in its biotrophic life cycle and the origin of chitin synthesis.</title>
        <authorList>
            <person name="Schwelm A."/>
            <person name="Fogelqvist J."/>
            <person name="Knaust A."/>
            <person name="Julke S."/>
            <person name="Lilja T."/>
            <person name="Dhandapani V."/>
            <person name="Bonilla-Rosso G."/>
            <person name="Karlsson M."/>
            <person name="Shevchenko A."/>
            <person name="Choi S.R."/>
            <person name="Kim H.G."/>
            <person name="Park J.Y."/>
            <person name="Lim Y.P."/>
            <person name="Ludwig-Muller J."/>
            <person name="Dixelius C."/>
        </authorList>
    </citation>
    <scope>NUCLEOTIDE SEQUENCE</scope>
    <source>
        <tissue evidence="1">Potato root galls</tissue>
    </source>
</reference>
<dbReference type="EMBL" id="HACM01012378">
    <property type="protein sequence ID" value="CRZ12820.1"/>
    <property type="molecule type" value="Transcribed_RNA"/>
</dbReference>
<organism evidence="1">
    <name type="scientific">Spongospora subterranea</name>
    <dbReference type="NCBI Taxonomy" id="70186"/>
    <lineage>
        <taxon>Eukaryota</taxon>
        <taxon>Sar</taxon>
        <taxon>Rhizaria</taxon>
        <taxon>Endomyxa</taxon>
        <taxon>Phytomyxea</taxon>
        <taxon>Plasmodiophorida</taxon>
        <taxon>Plasmodiophoridae</taxon>
        <taxon>Spongospora</taxon>
    </lineage>
</organism>
<accession>A0A0H5RF61</accession>
<proteinExistence type="predicted"/>
<name>A0A0H5RF61_9EUKA</name>
<feature type="non-terminal residue" evidence="1">
    <location>
        <position position="114"/>
    </location>
</feature>
<protein>
    <submittedName>
        <fullName evidence="1">Uncharacterized protein</fullName>
    </submittedName>
</protein>
<dbReference type="AlphaFoldDB" id="A0A0H5RF61"/>
<sequence length="114" mass="13257">MEYKQARHFCRVPWRRWTRIRKTNYFHSFTAYYSFVNSLDCMQATAQLCQQLSSRSSGDRSPVPAIDGVIPSVAWRSSLSTTSQRLSSLTENQPAFNPMRITKQNWTRILTFSA</sequence>